<gene>
    <name evidence="4" type="ORF">CTI12_AA401940</name>
</gene>
<dbReference type="Proteomes" id="UP000245207">
    <property type="component" value="Unassembled WGS sequence"/>
</dbReference>
<protein>
    <submittedName>
        <fullName evidence="4">Non-race specific disease resistance protein 1-like protein b</fullName>
    </submittedName>
</protein>
<dbReference type="GO" id="GO:0005886">
    <property type="term" value="C:plasma membrane"/>
    <property type="evidence" value="ECO:0007669"/>
    <property type="project" value="TreeGrafter"/>
</dbReference>
<dbReference type="GO" id="GO:0098542">
    <property type="term" value="P:defense response to other organism"/>
    <property type="evidence" value="ECO:0007669"/>
    <property type="project" value="InterPro"/>
</dbReference>
<dbReference type="InterPro" id="IPR044839">
    <property type="entry name" value="NDR1-like"/>
</dbReference>
<dbReference type="GO" id="GO:0009506">
    <property type="term" value="C:plasmodesma"/>
    <property type="evidence" value="ECO:0007669"/>
    <property type="project" value="TreeGrafter"/>
</dbReference>
<keyword evidence="5" id="KW-1185">Reference proteome</keyword>
<dbReference type="PANTHER" id="PTHR31415:SF52">
    <property type="entry name" value="LATE EMBRYOGENESIS ABUNDANT (LEA) HYDROXYPROLINE-RICH GLYCOPROTEIN FAMILY-RELATED"/>
    <property type="match status" value="1"/>
</dbReference>
<evidence type="ECO:0000256" key="2">
    <source>
        <dbReference type="ARBA" id="ARBA00023136"/>
    </source>
</evidence>
<organism evidence="4 5">
    <name type="scientific">Artemisia annua</name>
    <name type="common">Sweet wormwood</name>
    <dbReference type="NCBI Taxonomy" id="35608"/>
    <lineage>
        <taxon>Eukaryota</taxon>
        <taxon>Viridiplantae</taxon>
        <taxon>Streptophyta</taxon>
        <taxon>Embryophyta</taxon>
        <taxon>Tracheophyta</taxon>
        <taxon>Spermatophyta</taxon>
        <taxon>Magnoliopsida</taxon>
        <taxon>eudicotyledons</taxon>
        <taxon>Gunneridae</taxon>
        <taxon>Pentapetalae</taxon>
        <taxon>asterids</taxon>
        <taxon>campanulids</taxon>
        <taxon>Asterales</taxon>
        <taxon>Asteraceae</taxon>
        <taxon>Asteroideae</taxon>
        <taxon>Anthemideae</taxon>
        <taxon>Artemisiinae</taxon>
        <taxon>Artemisia</taxon>
    </lineage>
</organism>
<evidence type="ECO:0000313" key="5">
    <source>
        <dbReference type="Proteomes" id="UP000245207"/>
    </source>
</evidence>
<proteinExistence type="predicted"/>
<keyword evidence="2 3" id="KW-0472">Membrane</keyword>
<evidence type="ECO:0000313" key="4">
    <source>
        <dbReference type="EMBL" id="PWA58263.1"/>
    </source>
</evidence>
<dbReference type="EMBL" id="PKPP01005947">
    <property type="protein sequence ID" value="PWA58263.1"/>
    <property type="molecule type" value="Genomic_DNA"/>
</dbReference>
<comment type="subcellular location">
    <subcellularLocation>
        <location evidence="1">Membrane</location>
    </subcellularLocation>
</comment>
<evidence type="ECO:0000256" key="1">
    <source>
        <dbReference type="ARBA" id="ARBA00004370"/>
    </source>
</evidence>
<reference evidence="4 5" key="1">
    <citation type="journal article" date="2018" name="Mol. Plant">
        <title>The genome of Artemisia annua provides insight into the evolution of Asteraceae family and artemisinin biosynthesis.</title>
        <authorList>
            <person name="Shen Q."/>
            <person name="Zhang L."/>
            <person name="Liao Z."/>
            <person name="Wang S."/>
            <person name="Yan T."/>
            <person name="Shi P."/>
            <person name="Liu M."/>
            <person name="Fu X."/>
            <person name="Pan Q."/>
            <person name="Wang Y."/>
            <person name="Lv Z."/>
            <person name="Lu X."/>
            <person name="Zhang F."/>
            <person name="Jiang W."/>
            <person name="Ma Y."/>
            <person name="Chen M."/>
            <person name="Hao X."/>
            <person name="Li L."/>
            <person name="Tang Y."/>
            <person name="Lv G."/>
            <person name="Zhou Y."/>
            <person name="Sun X."/>
            <person name="Brodelius P.E."/>
            <person name="Rose J.K.C."/>
            <person name="Tang K."/>
        </authorList>
    </citation>
    <scope>NUCLEOTIDE SEQUENCE [LARGE SCALE GENOMIC DNA]</scope>
    <source>
        <strain evidence="5">cv. Huhao1</strain>
        <tissue evidence="4">Leaf</tissue>
    </source>
</reference>
<keyword evidence="3" id="KW-1133">Transmembrane helix</keyword>
<dbReference type="AlphaFoldDB" id="A0A2U1MAJ7"/>
<feature type="transmembrane region" description="Helical" evidence="3">
    <location>
        <begin position="7"/>
        <end position="29"/>
    </location>
</feature>
<dbReference type="PANTHER" id="PTHR31415">
    <property type="entry name" value="OS05G0367900 PROTEIN"/>
    <property type="match status" value="1"/>
</dbReference>
<name>A0A2U1MAJ7_ARTAN</name>
<evidence type="ECO:0000256" key="3">
    <source>
        <dbReference type="SAM" id="Phobius"/>
    </source>
</evidence>
<keyword evidence="3" id="KW-0812">Transmembrane</keyword>
<sequence length="211" mass="23326">MGYRTNCCCIISSILTIITTVIVICVFYTTPSDPIFTLKDIYVSALNLSDISSTTTAANQTIFFDMKLHNKNKAMGAYYDPVQITFSYIPNIKLTFPVAEFTVPKFYQGNRRSKHVRETVTTRGIAPFNRTVKSSVFKVEVLTKVGHTSPAYRKKGTVKVVANVWVGQTGEQYPKKKGIKLFESGVSGAFGCLSMKIGLLILSTATILVII</sequence>
<accession>A0A2U1MAJ7</accession>
<comment type="caution">
    <text evidence="4">The sequence shown here is derived from an EMBL/GenBank/DDBJ whole genome shotgun (WGS) entry which is preliminary data.</text>
</comment>
<dbReference type="OrthoDB" id="1914670at2759"/>